<accession>A0A147B7S4</accession>
<dbReference type="AlphaFoldDB" id="A0A147B7S4"/>
<evidence type="ECO:0000313" key="1">
    <source>
        <dbReference type="EMBL" id="JAR86811.1"/>
    </source>
</evidence>
<reference evidence="1" key="1">
    <citation type="submission" date="2016-03" db="EMBL/GenBank/DDBJ databases">
        <title>Gut transcriptome analysis on engorged females of Ornithodoros mimon (Acari: Argasidae) and phylogenetic inferences of soft ticks.</title>
        <authorList>
            <person name="Landulfo G.A."/>
            <person name="Giovanni D."/>
            <person name="Carvalho E."/>
            <person name="Junqueira-de-Azevedo I."/>
            <person name="Patane J."/>
            <person name="Mendoca R."/>
            <person name="Barros-Battesti D."/>
        </authorList>
    </citation>
    <scope>NUCLEOTIDE SEQUENCE</scope>
    <source>
        <strain evidence="1">Females</strain>
        <tissue evidence="1">Gut</tissue>
    </source>
</reference>
<organism evidence="1">
    <name type="scientific">Alectorobius mimon</name>
    <dbReference type="NCBI Taxonomy" id="360319"/>
    <lineage>
        <taxon>Eukaryota</taxon>
        <taxon>Metazoa</taxon>
        <taxon>Ecdysozoa</taxon>
        <taxon>Arthropoda</taxon>
        <taxon>Chelicerata</taxon>
        <taxon>Arachnida</taxon>
        <taxon>Acari</taxon>
        <taxon>Parasitiformes</taxon>
        <taxon>Ixodida</taxon>
        <taxon>Ixodoidea</taxon>
        <taxon>Argasidae</taxon>
        <taxon>Ornithodorinae</taxon>
        <taxon>Alectorobius</taxon>
    </lineage>
</organism>
<proteinExistence type="predicted"/>
<protein>
    <submittedName>
        <fullName evidence="1">Uncharacterized protein</fullName>
    </submittedName>
</protein>
<dbReference type="EMBL" id="GEIB01001426">
    <property type="protein sequence ID" value="JAR86811.1"/>
    <property type="molecule type" value="Transcribed_RNA"/>
</dbReference>
<name>A0A147B7S4_9ACAR</name>
<sequence>MPFNMRLTWKKVSHLKAAQLSKLIFLSVPSVCYCRMSLQCTLDYRKLCLRRANYHVFCRILIVDVLIVQATLCLCIGA</sequence>